<evidence type="ECO:0000256" key="2">
    <source>
        <dbReference type="ARBA" id="ARBA00022801"/>
    </source>
</evidence>
<dbReference type="InterPro" id="IPR028974">
    <property type="entry name" value="TSP_type-3_rpt"/>
</dbReference>
<dbReference type="GO" id="GO:0030599">
    <property type="term" value="F:pectinesterase activity"/>
    <property type="evidence" value="ECO:0007669"/>
    <property type="project" value="InterPro"/>
</dbReference>
<dbReference type="Pfam" id="PF18962">
    <property type="entry name" value="Por_Secre_tail"/>
    <property type="match status" value="1"/>
</dbReference>
<dbReference type="Gene3D" id="4.10.1080.10">
    <property type="entry name" value="TSP type-3 repeat"/>
    <property type="match status" value="1"/>
</dbReference>
<dbReference type="Pfam" id="PF01095">
    <property type="entry name" value="Pectinesterase"/>
    <property type="match status" value="1"/>
</dbReference>
<dbReference type="EMBL" id="FZNX01000001">
    <property type="protein sequence ID" value="SNR30918.1"/>
    <property type="molecule type" value="Genomic_DNA"/>
</dbReference>
<dbReference type="InterPro" id="IPR012334">
    <property type="entry name" value="Pectin_lyas_fold"/>
</dbReference>
<proteinExistence type="predicted"/>
<dbReference type="Gene3D" id="2.160.20.10">
    <property type="entry name" value="Single-stranded right-handed beta-helix, Pectin lyase-like"/>
    <property type="match status" value="1"/>
</dbReference>
<feature type="domain" description="Pectinesterase catalytic" evidence="4">
    <location>
        <begin position="1109"/>
        <end position="1323"/>
    </location>
</feature>
<accession>A0A238V9M5</accession>
<dbReference type="SUPFAM" id="SSF103647">
    <property type="entry name" value="TSP type-3 repeat"/>
    <property type="match status" value="1"/>
</dbReference>
<dbReference type="GO" id="GO:0005509">
    <property type="term" value="F:calcium ion binding"/>
    <property type="evidence" value="ECO:0007669"/>
    <property type="project" value="InterPro"/>
</dbReference>
<evidence type="ECO:0000313" key="6">
    <source>
        <dbReference type="EMBL" id="SNR30918.1"/>
    </source>
</evidence>
<feature type="domain" description="Secretion system C-terminal sorting" evidence="5">
    <location>
        <begin position="1570"/>
        <end position="1643"/>
    </location>
</feature>
<evidence type="ECO:0000259" key="5">
    <source>
        <dbReference type="Pfam" id="PF18962"/>
    </source>
</evidence>
<dbReference type="SUPFAM" id="SSF51126">
    <property type="entry name" value="Pectin lyase-like"/>
    <property type="match status" value="1"/>
</dbReference>
<dbReference type="RefSeq" id="WP_176420168.1">
    <property type="nucleotide sequence ID" value="NZ_FZNX01000001.1"/>
</dbReference>
<name>A0A238V9M5_9FLAO</name>
<organism evidence="6 7">
    <name type="scientific">Lutibacter flavus</name>
    <dbReference type="NCBI Taxonomy" id="691689"/>
    <lineage>
        <taxon>Bacteria</taxon>
        <taxon>Pseudomonadati</taxon>
        <taxon>Bacteroidota</taxon>
        <taxon>Flavobacteriia</taxon>
        <taxon>Flavobacteriales</taxon>
        <taxon>Flavobacteriaceae</taxon>
        <taxon>Lutibacter</taxon>
    </lineage>
</organism>
<dbReference type="InterPro" id="IPR003367">
    <property type="entry name" value="Thrombospondin_3-like_rpt"/>
</dbReference>
<keyword evidence="1" id="KW-0732">Signal</keyword>
<keyword evidence="2" id="KW-0378">Hydrolase</keyword>
<protein>
    <submittedName>
        <fullName evidence="6">Por secretion system C-terminal sorting domain-containing protein</fullName>
    </submittedName>
</protein>
<dbReference type="InterPro" id="IPR026444">
    <property type="entry name" value="Secre_tail"/>
</dbReference>
<reference evidence="7" key="1">
    <citation type="submission" date="2017-06" db="EMBL/GenBank/DDBJ databases">
        <authorList>
            <person name="Varghese N."/>
            <person name="Submissions S."/>
        </authorList>
    </citation>
    <scope>NUCLEOTIDE SEQUENCE [LARGE SCALE GENOMIC DNA]</scope>
    <source>
        <strain evidence="7">DSM 27993</strain>
    </source>
</reference>
<gene>
    <name evidence="6" type="ORF">SAMN04488111_0137</name>
</gene>
<keyword evidence="7" id="KW-1185">Reference proteome</keyword>
<keyword evidence="3" id="KW-0063">Aspartyl esterase</keyword>
<dbReference type="NCBIfam" id="TIGR04183">
    <property type="entry name" value="Por_Secre_tail"/>
    <property type="match status" value="1"/>
</dbReference>
<evidence type="ECO:0000256" key="1">
    <source>
        <dbReference type="ARBA" id="ARBA00022729"/>
    </source>
</evidence>
<feature type="non-terminal residue" evidence="6">
    <location>
        <position position="1"/>
    </location>
</feature>
<dbReference type="Proteomes" id="UP000198412">
    <property type="component" value="Unassembled WGS sequence"/>
</dbReference>
<evidence type="ECO:0000256" key="3">
    <source>
        <dbReference type="ARBA" id="ARBA00023085"/>
    </source>
</evidence>
<evidence type="ECO:0000313" key="7">
    <source>
        <dbReference type="Proteomes" id="UP000198412"/>
    </source>
</evidence>
<sequence length="1645" mass="178464">YHIYGDGAKPSYYRIVRKDAPTIELTGNVDITSATEIPSDFAIKFMNAAGKTWETTVIDGAYQIELAIDATYAISLVNADGYEIVGNSLLSIDENTTTLDITIIATPNGLPDVWDFGAAQLDVANYNNILTEDTINAWYEGVDPGTEGIKIPDTFTNGVLTWVGQADKDRLRSSNTNLTRYDSDAKSEEYAGRFYINSSSTSRYFSIELNEGDELTIFASSSADQGEIHFVNADENEAQDDVLQLAKEGESVSEVKVIAKTTGTYHIYGDGAKPSYYRIIRSDAPSIELTGNVDAPSDISAIYSIQFTNEDGQSWETFVTDGIYQINLPIGNTYNVSLNNADEYAITTDTLLSVDENTTTLNVTILNKKDLPVSLPNVWDFGAEQLDEALYINMLNEDAINAWYSSDIEVGSSGNNIPDFTSGILSWTGKPTSDRLRTTNTNLTRYDENTSGVEGFTGRIYVNGGGVRTRFISLDLDEDDEVTLFGISQNGNGNFHFEYVNNPSVQDDEMAVGADITEIKWVAKNSGTYEIYDAVDKPSYFRVIRTPATYVSLKGDVDTSLAENIPTGYTLLFTNEAGKSWETSPSGGKYLIDLPAGYSYEMSVNNANGFIITSETNVSLGETTTIHNIIIQEVDLYEVSGSIEGLGSNIANLNLIYTVDSEADTSFEPESVIDFENSTYTVQLESDIEYTISAEGVNDYTIPANTITISTSDTTANVVFEEKATYAVTIETPGLDTEQQGKLSITFSNLNETDYSYTFDDIAAVSLRDGVYAITVDGLDEYPIELALTSNLEIAGAIATKTLNFKPVTNWAFDDKIITSSTAFYKGLSFTGTAGTIKNEMAKGHLVFKTGGEINVPLQPGEKMIVSYYYAADFSIEGGTAITTNSGSTSNLETVEYLYTGDVTGIATILSNATSYITNIAVVTVVDYTPEIRVGVDKDFQTINGALKAIAQMDRPNNERVTVLIDAGNYEEMVVINNPNITLKNDSQEPSIELTNNGVDIDDNAVRITAYYGYGYNYFSQGTDNKWSAESLEVNKANGYQEYTNVSGTTNASYWNATLVVSSDGFIAEDIIIENSFNQYISQKESEDVLVLASGNKGVRPTNYGNTDVQNRSFVERGAAIGVANGTDKVILDKCLVVGRQDTFYGGSDSRLVAYKGAMMGAVDYIFGGMTAVFYKTDLVLNTSDTSGDAAYITAAQQGSGRGFLMYECNIISTVPGVNTASTQGAKPGFFGRPWQPTTSEVVFYNTNIDVSTYTGFAGKSLIDAEGWKNSLGGESAFMYEYGTKESSGENNSGNRASWSTVLSAPTLTDGKEITTFNFTKGNDDWDPIPSLIENEDSDNDGILDSVDNCINTYNPDQADFDNDGIGDVCDDSDLDGLVDSEDNCPNSAEGVTIDVFGCEVFELGAESFSLVATSASCNGGGDGSININALNTDYTYNVSVNGSSTNETGTLSSSNGYTLDITGLNPGAYEVCITIEGKDNFEQCYNVIIEGPAPLDTFATVNKANNQITLNLDGASLYYVNHNGNLTTTTKSIVVIDLVAGKNTVEVTTDSSCQGKYFEEIFVSEEVVVYPNPTKGHLQVFVEGIDTNVDVMLFDLKGNQYISISKSVPSNRVIELDLTNLNTGVYSLSLNSDTIRQSIKIIKE</sequence>
<dbReference type="PANTHER" id="PTHR31707">
    <property type="entry name" value="PECTINESTERASE"/>
    <property type="match status" value="1"/>
</dbReference>
<dbReference type="GO" id="GO:0007155">
    <property type="term" value="P:cell adhesion"/>
    <property type="evidence" value="ECO:0007669"/>
    <property type="project" value="InterPro"/>
</dbReference>
<dbReference type="InterPro" id="IPR011050">
    <property type="entry name" value="Pectin_lyase_fold/virulence"/>
</dbReference>
<dbReference type="Pfam" id="PF02412">
    <property type="entry name" value="TSP_3"/>
    <property type="match status" value="2"/>
</dbReference>
<dbReference type="GO" id="GO:0042545">
    <property type="term" value="P:cell wall modification"/>
    <property type="evidence" value="ECO:0007669"/>
    <property type="project" value="InterPro"/>
</dbReference>
<dbReference type="InterPro" id="IPR000070">
    <property type="entry name" value="Pectinesterase_cat"/>
</dbReference>
<evidence type="ECO:0000259" key="4">
    <source>
        <dbReference type="Pfam" id="PF01095"/>
    </source>
</evidence>